<dbReference type="AlphaFoldDB" id="A0A4U9D9P8"/>
<evidence type="ECO:0000313" key="2">
    <source>
        <dbReference type="EMBL" id="VTN14837.1"/>
    </source>
</evidence>
<feature type="domain" description="Amidase" evidence="1">
    <location>
        <begin position="20"/>
        <end position="93"/>
    </location>
</feature>
<dbReference type="InterPro" id="IPR036928">
    <property type="entry name" value="AS_sf"/>
</dbReference>
<feature type="domain" description="Amidase" evidence="1">
    <location>
        <begin position="142"/>
        <end position="189"/>
    </location>
</feature>
<sequence>MQDDIRAFMPYPAHPVPHAHGGPLSGMTFAVKDLFDVAGYPTGGGNPHLLALSGIKSRTAPVVQRLLDSGARFMGKTHTSELAYSDERPQHAFTAPRATARRRITSPAAPLRVGLGGLQCGLRFCSRHRHRRARCARRRATAGCSGLRPSHGGVSLDGCQPLCATMDTCGFFARSAEVFRAVAECLLRRRAPGGRWRQADQPRGRCFRACRCAPAGAAAGTPASGPRFWRNRLAQRTAAGRRRDLSRLPPDPGL</sequence>
<evidence type="ECO:0000313" key="3">
    <source>
        <dbReference type="Proteomes" id="UP000339249"/>
    </source>
</evidence>
<dbReference type="Pfam" id="PF01425">
    <property type="entry name" value="Amidase"/>
    <property type="match status" value="2"/>
</dbReference>
<gene>
    <name evidence="2" type="ORF">NCTC9185_06905</name>
</gene>
<dbReference type="Gene3D" id="3.90.1300.10">
    <property type="entry name" value="Amidase signature (AS) domain"/>
    <property type="match status" value="2"/>
</dbReference>
<dbReference type="InterPro" id="IPR023631">
    <property type="entry name" value="Amidase_dom"/>
</dbReference>
<proteinExistence type="predicted"/>
<dbReference type="GO" id="GO:0004040">
    <property type="term" value="F:amidase activity"/>
    <property type="evidence" value="ECO:0007669"/>
    <property type="project" value="UniProtKB-EC"/>
</dbReference>
<evidence type="ECO:0000259" key="1">
    <source>
        <dbReference type="Pfam" id="PF01425"/>
    </source>
</evidence>
<dbReference type="SUPFAM" id="SSF75304">
    <property type="entry name" value="Amidase signature (AS) enzymes"/>
    <property type="match status" value="2"/>
</dbReference>
<dbReference type="PANTHER" id="PTHR46310:SF7">
    <property type="entry name" value="AMIDASE 1"/>
    <property type="match status" value="1"/>
</dbReference>
<name>A0A4U9D9P8_RAOTE</name>
<organism evidence="2 3">
    <name type="scientific">Raoultella terrigena</name>
    <name type="common">Klebsiella terrigena</name>
    <dbReference type="NCBI Taxonomy" id="577"/>
    <lineage>
        <taxon>Bacteria</taxon>
        <taxon>Pseudomonadati</taxon>
        <taxon>Pseudomonadota</taxon>
        <taxon>Gammaproteobacteria</taxon>
        <taxon>Enterobacterales</taxon>
        <taxon>Enterobacteriaceae</taxon>
        <taxon>Klebsiella/Raoultella group</taxon>
        <taxon>Raoultella</taxon>
    </lineage>
</organism>
<dbReference type="PANTHER" id="PTHR46310">
    <property type="entry name" value="AMIDASE 1"/>
    <property type="match status" value="1"/>
</dbReference>
<accession>A0A4U9D9P8</accession>
<protein>
    <submittedName>
        <fullName evidence="2">Amidase</fullName>
        <ecNumber evidence="2">3.5.1.4</ecNumber>
    </submittedName>
</protein>
<reference evidence="2 3" key="1">
    <citation type="submission" date="2019-04" db="EMBL/GenBank/DDBJ databases">
        <authorList>
            <consortium name="Pathogen Informatics"/>
        </authorList>
    </citation>
    <scope>NUCLEOTIDE SEQUENCE [LARGE SCALE GENOMIC DNA]</scope>
    <source>
        <strain evidence="2 3">NCTC9185</strain>
    </source>
</reference>
<keyword evidence="2" id="KW-0378">Hydrolase</keyword>
<dbReference type="Proteomes" id="UP000339249">
    <property type="component" value="Unassembled WGS sequence"/>
</dbReference>
<dbReference type="EC" id="3.5.1.4" evidence="2"/>
<dbReference type="EMBL" id="CABDVU010000001">
    <property type="protein sequence ID" value="VTN14837.1"/>
    <property type="molecule type" value="Genomic_DNA"/>
</dbReference>